<dbReference type="InterPro" id="IPR029044">
    <property type="entry name" value="Nucleotide-diphossugar_trans"/>
</dbReference>
<keyword evidence="1" id="KW-0812">Transmembrane</keyword>
<organism evidence="3 4">
    <name type="scientific">Burkholderia mayonis</name>
    <dbReference type="NCBI Taxonomy" id="1385591"/>
    <lineage>
        <taxon>Bacteria</taxon>
        <taxon>Pseudomonadati</taxon>
        <taxon>Pseudomonadota</taxon>
        <taxon>Betaproteobacteria</taxon>
        <taxon>Burkholderiales</taxon>
        <taxon>Burkholderiaceae</taxon>
        <taxon>Burkholderia</taxon>
        <taxon>pseudomallei group</taxon>
    </lineage>
</organism>
<dbReference type="Pfam" id="PF00535">
    <property type="entry name" value="Glycos_transf_2"/>
    <property type="match status" value="1"/>
</dbReference>
<evidence type="ECO:0000313" key="3">
    <source>
        <dbReference type="EMBL" id="AOJ07550.1"/>
    </source>
</evidence>
<protein>
    <submittedName>
        <fullName evidence="3">Glycosyl transferase</fullName>
    </submittedName>
</protein>
<evidence type="ECO:0000259" key="2">
    <source>
        <dbReference type="Pfam" id="PF00535"/>
    </source>
</evidence>
<keyword evidence="3" id="KW-0808">Transferase</keyword>
<dbReference type="AlphaFoldDB" id="A0A1B4FV49"/>
<gene>
    <name evidence="3" type="ORF">WS71_09675</name>
</gene>
<dbReference type="GO" id="GO:0016740">
    <property type="term" value="F:transferase activity"/>
    <property type="evidence" value="ECO:0007669"/>
    <property type="project" value="UniProtKB-KW"/>
</dbReference>
<dbReference type="PANTHER" id="PTHR43685">
    <property type="entry name" value="GLYCOSYLTRANSFERASE"/>
    <property type="match status" value="1"/>
</dbReference>
<accession>A0A1B4FV49</accession>
<dbReference type="InterPro" id="IPR050834">
    <property type="entry name" value="Glycosyltransf_2"/>
</dbReference>
<dbReference type="CDD" id="cd00761">
    <property type="entry name" value="Glyco_tranf_GTA_type"/>
    <property type="match status" value="1"/>
</dbReference>
<feature type="domain" description="Glycosyltransferase 2-like" evidence="2">
    <location>
        <begin position="6"/>
        <end position="142"/>
    </location>
</feature>
<evidence type="ECO:0000313" key="4">
    <source>
        <dbReference type="Proteomes" id="UP000067711"/>
    </source>
</evidence>
<sequence>MPISITVGVPAYSRPDELRELIESVLACEPPPDELLICEDASPERDAIRRIACAHQRALEERGCRLRYVENERNLGYDGNLRMLIALASSDYLLLLGNDDQLYPGAIAETRRYVGAHPDICFISRTYRRFSGSRDRGVLNETWLAKADTVFHRDNASPRLIFRLCGFVGGLIVKTRWARSLATSRYDGSLYYQYYLACHAYFGAGIGYIGKAIVAGRAENPPLFGHAAAEAAVHVPGAYRPTARARMWRGVLDISADVERALGVSLVEAVTREMAGRQSVHIFEMMPAQGRRATLELFVELKKLGLVRSPLPWLLASFVLTFGSAAALGFRALRYLQFRVERSLRIKC</sequence>
<name>A0A1B4FV49_9BURK</name>
<dbReference type="SUPFAM" id="SSF53448">
    <property type="entry name" value="Nucleotide-diphospho-sugar transferases"/>
    <property type="match status" value="1"/>
</dbReference>
<evidence type="ECO:0000256" key="1">
    <source>
        <dbReference type="SAM" id="Phobius"/>
    </source>
</evidence>
<dbReference type="Gene3D" id="3.90.550.10">
    <property type="entry name" value="Spore Coat Polysaccharide Biosynthesis Protein SpsA, Chain A"/>
    <property type="match status" value="1"/>
</dbReference>
<proteinExistence type="predicted"/>
<dbReference type="PANTHER" id="PTHR43685:SF2">
    <property type="entry name" value="GLYCOSYLTRANSFERASE 2-LIKE DOMAIN-CONTAINING PROTEIN"/>
    <property type="match status" value="1"/>
</dbReference>
<dbReference type="Proteomes" id="UP000067711">
    <property type="component" value="Chromosome 2"/>
</dbReference>
<feature type="transmembrane region" description="Helical" evidence="1">
    <location>
        <begin position="311"/>
        <end position="333"/>
    </location>
</feature>
<dbReference type="RefSeq" id="WP_066492899.1">
    <property type="nucleotide sequence ID" value="NZ_CP013388.1"/>
</dbReference>
<reference evidence="3 4" key="1">
    <citation type="submission" date="2015-12" db="EMBL/GenBank/DDBJ databases">
        <title>Diversity of Burkholderia near neighbor genomes.</title>
        <authorList>
            <person name="Sahl J."/>
            <person name="Wagner D."/>
            <person name="Keim P."/>
        </authorList>
    </citation>
    <scope>NUCLEOTIDE SEQUENCE [LARGE SCALE GENOMIC DNA]</scope>
    <source>
        <strain evidence="3 4">BDU8</strain>
    </source>
</reference>
<dbReference type="EMBL" id="CP013388">
    <property type="protein sequence ID" value="AOJ07550.1"/>
    <property type="molecule type" value="Genomic_DNA"/>
</dbReference>
<dbReference type="InterPro" id="IPR001173">
    <property type="entry name" value="Glyco_trans_2-like"/>
</dbReference>
<keyword evidence="1" id="KW-0472">Membrane</keyword>
<keyword evidence="1" id="KW-1133">Transmembrane helix</keyword>